<dbReference type="FunFam" id="2.30.29.30:FF:000104">
    <property type="entry name" value="collagen type IV alpha-3-binding protein-like isoform X2"/>
    <property type="match status" value="1"/>
</dbReference>
<evidence type="ECO:0000256" key="13">
    <source>
        <dbReference type="SAM" id="MobiDB-lite"/>
    </source>
</evidence>
<evidence type="ECO:0000259" key="14">
    <source>
        <dbReference type="PROSITE" id="PS50003"/>
    </source>
</evidence>
<evidence type="ECO:0000256" key="1">
    <source>
        <dbReference type="ARBA" id="ARBA00000074"/>
    </source>
</evidence>
<feature type="domain" description="PH" evidence="14">
    <location>
        <begin position="26"/>
        <end position="120"/>
    </location>
</feature>
<dbReference type="InterPro" id="IPR001849">
    <property type="entry name" value="PH_domain"/>
</dbReference>
<evidence type="ECO:0000256" key="12">
    <source>
        <dbReference type="ARBA" id="ARBA00031527"/>
    </source>
</evidence>
<dbReference type="AlphaFoldDB" id="A0A3M6TBU5"/>
<dbReference type="PANTHER" id="PTHR19308">
    <property type="entry name" value="PHOSPHATIDYLCHOLINE TRANSFER PROTEIN"/>
    <property type="match status" value="1"/>
</dbReference>
<evidence type="ECO:0000256" key="3">
    <source>
        <dbReference type="ARBA" id="ARBA00004496"/>
    </source>
</evidence>
<evidence type="ECO:0000256" key="4">
    <source>
        <dbReference type="ARBA" id="ARBA00004555"/>
    </source>
</evidence>
<dbReference type="OMA" id="LETCHRI"/>
<dbReference type="Gene3D" id="2.30.29.30">
    <property type="entry name" value="Pleckstrin-homology domain (PH domain)/Phosphotyrosine-binding domain (PTB)"/>
    <property type="match status" value="1"/>
</dbReference>
<evidence type="ECO:0000256" key="11">
    <source>
        <dbReference type="ARBA" id="ARBA00023055"/>
    </source>
</evidence>
<name>A0A3M6TBU5_POCDA</name>
<dbReference type="InterPro" id="IPR011993">
    <property type="entry name" value="PH-like_dom_sf"/>
</dbReference>
<organism evidence="16 17">
    <name type="scientific">Pocillopora damicornis</name>
    <name type="common">Cauliflower coral</name>
    <name type="synonym">Millepora damicornis</name>
    <dbReference type="NCBI Taxonomy" id="46731"/>
    <lineage>
        <taxon>Eukaryota</taxon>
        <taxon>Metazoa</taxon>
        <taxon>Cnidaria</taxon>
        <taxon>Anthozoa</taxon>
        <taxon>Hexacorallia</taxon>
        <taxon>Scleractinia</taxon>
        <taxon>Astrocoeniina</taxon>
        <taxon>Pocilloporidae</taxon>
        <taxon>Pocillopora</taxon>
    </lineage>
</organism>
<comment type="caution">
    <text evidence="16">The sequence shown here is derived from an EMBL/GenBank/DDBJ whole genome shotgun (WGS) entry which is preliminary data.</text>
</comment>
<dbReference type="InterPro" id="IPR023393">
    <property type="entry name" value="START-like_dom_sf"/>
</dbReference>
<evidence type="ECO:0000313" key="16">
    <source>
        <dbReference type="EMBL" id="RMX38840.1"/>
    </source>
</evidence>
<dbReference type="InterPro" id="IPR041952">
    <property type="entry name" value="STARD11_START"/>
</dbReference>
<dbReference type="GO" id="GO:0005783">
    <property type="term" value="C:endoplasmic reticulum"/>
    <property type="evidence" value="ECO:0007669"/>
    <property type="project" value="UniProtKB-SubCell"/>
</dbReference>
<evidence type="ECO:0000313" key="17">
    <source>
        <dbReference type="Proteomes" id="UP000275408"/>
    </source>
</evidence>
<dbReference type="PROSITE" id="PS50003">
    <property type="entry name" value="PH_DOMAIN"/>
    <property type="match status" value="1"/>
</dbReference>
<protein>
    <recommendedName>
        <fullName evidence="5">Ceramide transfer protein</fullName>
    </recommendedName>
    <alternativeName>
        <fullName evidence="12">Collagen type IV alpha-3-binding protein</fullName>
    </alternativeName>
</protein>
<evidence type="ECO:0000256" key="8">
    <source>
        <dbReference type="ARBA" id="ARBA00022824"/>
    </source>
</evidence>
<evidence type="ECO:0000256" key="5">
    <source>
        <dbReference type="ARBA" id="ARBA00021440"/>
    </source>
</evidence>
<evidence type="ECO:0000256" key="6">
    <source>
        <dbReference type="ARBA" id="ARBA00022448"/>
    </source>
</evidence>
<dbReference type="CDD" id="cd08872">
    <property type="entry name" value="START_STARD11-like"/>
    <property type="match status" value="1"/>
</dbReference>
<keyword evidence="6" id="KW-0813">Transport</keyword>
<evidence type="ECO:0000256" key="7">
    <source>
        <dbReference type="ARBA" id="ARBA00022490"/>
    </source>
</evidence>
<feature type="domain" description="START" evidence="15">
    <location>
        <begin position="415"/>
        <end position="620"/>
    </location>
</feature>
<dbReference type="STRING" id="46731.A0A3M6TBU5"/>
<feature type="region of interest" description="Disordered" evidence="13">
    <location>
        <begin position="1"/>
        <end position="24"/>
    </location>
</feature>
<dbReference type="SMART" id="SM00234">
    <property type="entry name" value="START"/>
    <property type="match status" value="1"/>
</dbReference>
<proteinExistence type="predicted"/>
<sequence>MSGEHTPSLSDEEDDDLDCSNSQPQLPELQGTLSKWTNYLHGWQERWVVLSNGTLSYYKSEFDTAFGCRGSMSVAKATIQPHEFDECRFDVSVNDCMYYLRAPDIEERQKWVNGLEAVKAAESGYGSESSLRKGGSMLSLSSVTSLSTTASSSSFKKGRGLREKLMELETFRDIVCQQIDTLQNYFDACAGAGGNHKQVLHMEGNDHDLFGSNDGLDIDADDEMDELSTTPTPATLNQAVGNLANRKATSDSSDSPPAVLSIANAKGVDFRGESITFKATTTGILETLQHCIDIMNKREDHWQRRLDKEIEKRKKAEAAIKSAVVNARKQAFIGGPDFEEGPHSALNEEEFYDAIETALDRQDEEEATMNDFQSSTFMPPSELTIEEPPHRLKTEVDEHVKESLQIVLENVDHNWNLVYEDGDMKVYRRDYEEGGIVLDPMKATHIVQGVTAREMAHYFFDKDVRMDWESTLESSKVLEQLSESSIIMHQIFKRVWPSSQRDTVFLSHIREIPLSDAGERVENEVGRPWIVCNNSMEHQDAPMNKFVRASIVVGLYCQTFIEPRAEGEKLTRDHVTCKITYTANVNPGGWAPPSVVRAVSKREYPKFLRKISSFCQNACKDKPITL</sequence>
<keyword evidence="9" id="KW-0333">Golgi apparatus</keyword>
<dbReference type="PANTHER" id="PTHR19308:SF53">
    <property type="entry name" value="CERAMIDE TRANSFER PROTEIN"/>
    <property type="match status" value="1"/>
</dbReference>
<dbReference type="InterPro" id="IPR002913">
    <property type="entry name" value="START_lipid-bd_dom"/>
</dbReference>
<evidence type="ECO:0000256" key="2">
    <source>
        <dbReference type="ARBA" id="ARBA00004240"/>
    </source>
</evidence>
<keyword evidence="10" id="KW-0175">Coiled coil</keyword>
<evidence type="ECO:0000256" key="9">
    <source>
        <dbReference type="ARBA" id="ARBA00023034"/>
    </source>
</evidence>
<comment type="subcellular location">
    <subcellularLocation>
        <location evidence="3">Cytoplasm</location>
    </subcellularLocation>
    <subcellularLocation>
        <location evidence="2">Endoplasmic reticulum</location>
    </subcellularLocation>
    <subcellularLocation>
        <location evidence="4">Golgi apparatus</location>
    </subcellularLocation>
</comment>
<dbReference type="Pfam" id="PF01852">
    <property type="entry name" value="START"/>
    <property type="match status" value="1"/>
</dbReference>
<reference evidence="16 17" key="1">
    <citation type="journal article" date="2018" name="Sci. Rep.">
        <title>Comparative analysis of the Pocillopora damicornis genome highlights role of immune system in coral evolution.</title>
        <authorList>
            <person name="Cunning R."/>
            <person name="Bay R.A."/>
            <person name="Gillette P."/>
            <person name="Baker A.C."/>
            <person name="Traylor-Knowles N."/>
        </authorList>
    </citation>
    <scope>NUCLEOTIDE SEQUENCE [LARGE SCALE GENOMIC DNA]</scope>
    <source>
        <strain evidence="16">RSMAS</strain>
        <tissue evidence="16">Whole animal</tissue>
    </source>
</reference>
<dbReference type="Proteomes" id="UP000275408">
    <property type="component" value="Unassembled WGS sequence"/>
</dbReference>
<keyword evidence="7" id="KW-0963">Cytoplasm</keyword>
<keyword evidence="11" id="KW-0445">Lipid transport</keyword>
<evidence type="ECO:0000259" key="15">
    <source>
        <dbReference type="PROSITE" id="PS50848"/>
    </source>
</evidence>
<dbReference type="GO" id="GO:0035621">
    <property type="term" value="P:ER to Golgi ceramide transport"/>
    <property type="evidence" value="ECO:0007669"/>
    <property type="project" value="TreeGrafter"/>
</dbReference>
<dbReference type="GO" id="GO:0008289">
    <property type="term" value="F:lipid binding"/>
    <property type="evidence" value="ECO:0007669"/>
    <property type="project" value="InterPro"/>
</dbReference>
<keyword evidence="8" id="KW-0256">Endoplasmic reticulum</keyword>
<dbReference type="InterPro" id="IPR051213">
    <property type="entry name" value="START_lipid_transfer"/>
</dbReference>
<accession>A0A3M6TBU5</accession>
<dbReference type="OrthoDB" id="2344588at2759"/>
<dbReference type="EMBL" id="RCHS01003938">
    <property type="protein sequence ID" value="RMX38840.1"/>
    <property type="molecule type" value="Genomic_DNA"/>
</dbReference>
<evidence type="ECO:0000256" key="10">
    <source>
        <dbReference type="ARBA" id="ARBA00023054"/>
    </source>
</evidence>
<dbReference type="SUPFAM" id="SSF50729">
    <property type="entry name" value="PH domain-like"/>
    <property type="match status" value="1"/>
</dbReference>
<dbReference type="SUPFAM" id="SSF55961">
    <property type="entry name" value="Bet v1-like"/>
    <property type="match status" value="1"/>
</dbReference>
<comment type="catalytic activity">
    <reaction evidence="1">
        <text>N-hexadecanoylsphing-4-enine(in) = N-hexadecanoylsphing-4-enine(out)</text>
        <dbReference type="Rhea" id="RHEA:45720"/>
        <dbReference type="ChEBI" id="CHEBI:72959"/>
    </reaction>
</comment>
<dbReference type="GO" id="GO:0005794">
    <property type="term" value="C:Golgi apparatus"/>
    <property type="evidence" value="ECO:0007669"/>
    <property type="project" value="UniProtKB-SubCell"/>
</dbReference>
<dbReference type="Pfam" id="PF00169">
    <property type="entry name" value="PH"/>
    <property type="match status" value="1"/>
</dbReference>
<dbReference type="PROSITE" id="PS50848">
    <property type="entry name" value="START"/>
    <property type="match status" value="1"/>
</dbReference>
<gene>
    <name evidence="16" type="ORF">pdam_00013953</name>
</gene>
<dbReference type="SMART" id="SM00233">
    <property type="entry name" value="PH"/>
    <property type="match status" value="1"/>
</dbReference>
<keyword evidence="17" id="KW-1185">Reference proteome</keyword>
<dbReference type="CDD" id="cd13283">
    <property type="entry name" value="PH_GPBP"/>
    <property type="match status" value="1"/>
</dbReference>
<dbReference type="Gene3D" id="3.30.530.20">
    <property type="match status" value="1"/>
</dbReference>